<protein>
    <submittedName>
        <fullName evidence="1">Uncharacterized protein</fullName>
    </submittedName>
</protein>
<sequence length="405" mass="46189">MIQIRTAILLVFFLLELPYVYPQSKKMEDNTTTIDVRQEALSKKLELSDLKKSNHELAFRFWGHGQAVDITADSTRIIGTVTNYIYHQKKSADHRTDTLFNKAPLSPDQAKTAYELFLNLKLLNIPAGEKIKGWSKGADGITYIIEQADKGIYSTKSYWTPSIQHGLPEARAISDFVNNLSDTLKLEETFKSFKNNLPHKGCYHTGGLALMCYVSNSFWAGYSASTKLPYGFYTGYNAGYIGGTKVNMGASLQYNFSRNGFYHLNTALAKSKIFYDKANLTDYIVYRYQKRKINIRNANEKFENHQLVYRLQLRNNFNVGAGIDYLRNEGNVSAIYLSASKGLTKLNINTAISASFFEGQTNYKIDLSKSIYFNSRFFVKGLSLGVSYEDFMRYRDMYFNLALLL</sequence>
<dbReference type="OrthoDB" id="982108at2"/>
<dbReference type="RefSeq" id="WP_121127418.1">
    <property type="nucleotide sequence ID" value="NZ_RBWS01000035.1"/>
</dbReference>
<reference evidence="1 2" key="1">
    <citation type="submission" date="2018-10" db="EMBL/GenBank/DDBJ databases">
        <title>Sphingobacterium sp. M05W1-28.</title>
        <authorList>
            <person name="Cai H."/>
        </authorList>
    </citation>
    <scope>NUCLEOTIDE SEQUENCE [LARGE SCALE GENOMIC DNA]</scope>
    <source>
        <strain evidence="1 2">M05W1-28</strain>
    </source>
</reference>
<dbReference type="EMBL" id="RBWS01000035">
    <property type="protein sequence ID" value="RKO68340.1"/>
    <property type="molecule type" value="Genomic_DNA"/>
</dbReference>
<evidence type="ECO:0000313" key="2">
    <source>
        <dbReference type="Proteomes" id="UP000282423"/>
    </source>
</evidence>
<comment type="caution">
    <text evidence="1">The sequence shown here is derived from an EMBL/GenBank/DDBJ whole genome shotgun (WGS) entry which is preliminary data.</text>
</comment>
<gene>
    <name evidence="1" type="ORF">D7322_27770</name>
</gene>
<accession>A0A420VPS5</accession>
<keyword evidence="2" id="KW-1185">Reference proteome</keyword>
<evidence type="ECO:0000313" key="1">
    <source>
        <dbReference type="EMBL" id="RKO68340.1"/>
    </source>
</evidence>
<dbReference type="Proteomes" id="UP000282423">
    <property type="component" value="Unassembled WGS sequence"/>
</dbReference>
<dbReference type="AlphaFoldDB" id="A0A420VPS5"/>
<proteinExistence type="predicted"/>
<name>A0A420VPS5_9SPHI</name>
<organism evidence="1 2">
    <name type="scientific">Sphingobacterium puteale</name>
    <dbReference type="NCBI Taxonomy" id="2420510"/>
    <lineage>
        <taxon>Bacteria</taxon>
        <taxon>Pseudomonadati</taxon>
        <taxon>Bacteroidota</taxon>
        <taxon>Sphingobacteriia</taxon>
        <taxon>Sphingobacteriales</taxon>
        <taxon>Sphingobacteriaceae</taxon>
        <taxon>Sphingobacterium</taxon>
    </lineage>
</organism>